<feature type="region of interest" description="Disordered" evidence="1">
    <location>
        <begin position="1"/>
        <end position="32"/>
    </location>
</feature>
<dbReference type="RefSeq" id="WP_259125869.1">
    <property type="nucleotide sequence ID" value="NZ_JANTZO010000005.1"/>
</dbReference>
<feature type="region of interest" description="Disordered" evidence="1">
    <location>
        <begin position="55"/>
        <end position="74"/>
    </location>
</feature>
<accession>A0A9X2Q5H6</accession>
<sequence>MGRHKPSHFRHSNHFQRLHEHSTRGAQRQDPDECGCNGAGWILSSCDVWEQCGIHYDGQPHPEDQISPQRETRHHELYIEKCRESRIDDPKEAQEAALAEKRERDTEVNKEEGGLPFTEPPEDKGPDDPSDALDEEGRLPF</sequence>
<evidence type="ECO:0000313" key="3">
    <source>
        <dbReference type="Proteomes" id="UP001155057"/>
    </source>
</evidence>
<evidence type="ECO:0000313" key="2">
    <source>
        <dbReference type="EMBL" id="MCS3709806.1"/>
    </source>
</evidence>
<feature type="compositionally biased region" description="Basic and acidic residues" evidence="1">
    <location>
        <begin position="82"/>
        <end position="113"/>
    </location>
</feature>
<protein>
    <submittedName>
        <fullName evidence="2">Uncharacterized protein</fullName>
    </submittedName>
</protein>
<reference evidence="2" key="1">
    <citation type="submission" date="2022-08" db="EMBL/GenBank/DDBJ databases">
        <title>Genomic Encyclopedia of Type Strains, Phase V (KMG-V): Genome sequencing to study the core and pangenomes of soil and plant-associated prokaryotes.</title>
        <authorList>
            <person name="Whitman W."/>
        </authorList>
    </citation>
    <scope>NUCLEOTIDE SEQUENCE</scope>
    <source>
        <strain evidence="2">SP3049</strain>
    </source>
</reference>
<dbReference type="AlphaFoldDB" id="A0A9X2Q5H6"/>
<feature type="compositionally biased region" description="Basic and acidic residues" evidence="1">
    <location>
        <begin position="58"/>
        <end position="74"/>
    </location>
</feature>
<feature type="region of interest" description="Disordered" evidence="1">
    <location>
        <begin position="82"/>
        <end position="141"/>
    </location>
</feature>
<evidence type="ECO:0000256" key="1">
    <source>
        <dbReference type="SAM" id="MobiDB-lite"/>
    </source>
</evidence>
<comment type="caution">
    <text evidence="2">The sequence shown here is derived from an EMBL/GenBank/DDBJ whole genome shotgun (WGS) entry which is preliminary data.</text>
</comment>
<dbReference type="Proteomes" id="UP001155057">
    <property type="component" value="Unassembled WGS sequence"/>
</dbReference>
<dbReference type="EMBL" id="JANUAE010000004">
    <property type="protein sequence ID" value="MCS3709806.1"/>
    <property type="molecule type" value="Genomic_DNA"/>
</dbReference>
<gene>
    <name evidence="2" type="ORF">GGP61_001410</name>
</gene>
<name>A0A9X2Q5H6_9BACT</name>
<feature type="compositionally biased region" description="Basic residues" evidence="1">
    <location>
        <begin position="1"/>
        <end position="16"/>
    </location>
</feature>
<proteinExistence type="predicted"/>
<organism evidence="2 3">
    <name type="scientific">Salinibacter ruber</name>
    <dbReference type="NCBI Taxonomy" id="146919"/>
    <lineage>
        <taxon>Bacteria</taxon>
        <taxon>Pseudomonadati</taxon>
        <taxon>Rhodothermota</taxon>
        <taxon>Rhodothermia</taxon>
        <taxon>Rhodothermales</taxon>
        <taxon>Salinibacteraceae</taxon>
        <taxon>Salinibacter</taxon>
    </lineage>
</organism>
<feature type="compositionally biased region" description="Basic and acidic residues" evidence="1">
    <location>
        <begin position="17"/>
        <end position="31"/>
    </location>
</feature>